<dbReference type="GO" id="GO:0016051">
    <property type="term" value="P:carbohydrate biosynthetic process"/>
    <property type="evidence" value="ECO:0007669"/>
    <property type="project" value="InterPro"/>
</dbReference>
<keyword evidence="4" id="KW-0812">Transmembrane</keyword>
<dbReference type="OMA" id="KYWNKAM"/>
<evidence type="ECO:0000313" key="10">
    <source>
        <dbReference type="EMBL" id="KAH8035199.1"/>
    </source>
</evidence>
<keyword evidence="9" id="KW-0119">Carbohydrate metabolism</keyword>
<accession>A0A9J6ELT1</accession>
<dbReference type="InterPro" id="IPR005331">
    <property type="entry name" value="Sulfotransferase"/>
</dbReference>
<keyword evidence="5" id="KW-1133">Transmembrane helix</keyword>
<gene>
    <name evidence="10" type="ORF">HPB51_004440</name>
</gene>
<keyword evidence="9" id="KW-0735">Signal-anchor</keyword>
<dbReference type="InterPro" id="IPR018011">
    <property type="entry name" value="Carb_sulfotrans_8-10"/>
</dbReference>
<evidence type="ECO:0000256" key="8">
    <source>
        <dbReference type="ARBA" id="ARBA00023180"/>
    </source>
</evidence>
<organism evidence="10 11">
    <name type="scientific">Rhipicephalus microplus</name>
    <name type="common">Cattle tick</name>
    <name type="synonym">Boophilus microplus</name>
    <dbReference type="NCBI Taxonomy" id="6941"/>
    <lineage>
        <taxon>Eukaryota</taxon>
        <taxon>Metazoa</taxon>
        <taxon>Ecdysozoa</taxon>
        <taxon>Arthropoda</taxon>
        <taxon>Chelicerata</taxon>
        <taxon>Arachnida</taxon>
        <taxon>Acari</taxon>
        <taxon>Parasitiformes</taxon>
        <taxon>Ixodida</taxon>
        <taxon>Ixodoidea</taxon>
        <taxon>Ixodidae</taxon>
        <taxon>Rhipicephalinae</taxon>
        <taxon>Rhipicephalus</taxon>
        <taxon>Boophilus</taxon>
    </lineage>
</organism>
<reference evidence="10" key="2">
    <citation type="submission" date="2021-09" db="EMBL/GenBank/DDBJ databases">
        <authorList>
            <person name="Jia N."/>
            <person name="Wang J."/>
            <person name="Shi W."/>
            <person name="Du L."/>
            <person name="Sun Y."/>
            <person name="Zhan W."/>
            <person name="Jiang J."/>
            <person name="Wang Q."/>
            <person name="Zhang B."/>
            <person name="Ji P."/>
            <person name="Sakyi L.B."/>
            <person name="Cui X."/>
            <person name="Yuan T."/>
            <person name="Jiang B."/>
            <person name="Yang W."/>
            <person name="Lam T.T.-Y."/>
            <person name="Chang Q."/>
            <person name="Ding S."/>
            <person name="Wang X."/>
            <person name="Zhu J."/>
            <person name="Ruan X."/>
            <person name="Zhao L."/>
            <person name="Wei J."/>
            <person name="Que T."/>
            <person name="Du C."/>
            <person name="Cheng J."/>
            <person name="Dai P."/>
            <person name="Han X."/>
            <person name="Huang E."/>
            <person name="Gao Y."/>
            <person name="Liu J."/>
            <person name="Shao H."/>
            <person name="Ye R."/>
            <person name="Li L."/>
            <person name="Wei W."/>
            <person name="Wang X."/>
            <person name="Wang C."/>
            <person name="Huo Q."/>
            <person name="Li W."/>
            <person name="Guo W."/>
            <person name="Chen H."/>
            <person name="Chen S."/>
            <person name="Zhou L."/>
            <person name="Zhou L."/>
            <person name="Ni X."/>
            <person name="Tian J."/>
            <person name="Zhou Y."/>
            <person name="Sheng Y."/>
            <person name="Liu T."/>
            <person name="Pan Y."/>
            <person name="Xia L."/>
            <person name="Li J."/>
            <person name="Zhao F."/>
            <person name="Cao W."/>
        </authorList>
    </citation>
    <scope>NUCLEOTIDE SEQUENCE</scope>
    <source>
        <strain evidence="10">Rmic-2018</strain>
        <tissue evidence="10">Larvae</tissue>
    </source>
</reference>
<keyword evidence="3 9" id="KW-0808">Transferase</keyword>
<dbReference type="Gene3D" id="3.40.50.300">
    <property type="entry name" value="P-loop containing nucleotide triphosphate hydrolases"/>
    <property type="match status" value="1"/>
</dbReference>
<proteinExistence type="inferred from homology"/>
<protein>
    <recommendedName>
        <fullName evidence="9">Carbohydrate sulfotransferase</fullName>
        <ecNumber evidence="9">2.8.2.-</ecNumber>
    </recommendedName>
</protein>
<dbReference type="EMBL" id="JABSTU010000003">
    <property type="protein sequence ID" value="KAH8035199.1"/>
    <property type="molecule type" value="Genomic_DNA"/>
</dbReference>
<keyword evidence="8 9" id="KW-0325">Glycoprotein</keyword>
<sequence>MNQTESGALNIVYKNYKHLLYAVNPRNNRSVLYCSIPKVANTSLKTLLLSLNESHRGKYTESTMHYYVYSAMGLPFVLYRNQVNVSDLVSAFKVMFVRHPFERLVSFFEDKTRRTVPTGKYFYYKYWNNAMARFRGAENVDRKKDLITFEEFIDLLLSTRPSNYDLHWQRYSDRCEPCLVPYDFVGTLKDVPVMYSALGMTNRSRLWVNKGPSDTKNVALSYFSRLPRSKVERLYSIYAVDFTMFGYSAKEYLNAANKTEDETVK</sequence>
<evidence type="ECO:0000256" key="5">
    <source>
        <dbReference type="ARBA" id="ARBA00022989"/>
    </source>
</evidence>
<keyword evidence="7" id="KW-0472">Membrane</keyword>
<keyword evidence="6 9" id="KW-0333">Golgi apparatus</keyword>
<evidence type="ECO:0000256" key="2">
    <source>
        <dbReference type="ARBA" id="ARBA00006339"/>
    </source>
</evidence>
<dbReference type="PANTHER" id="PTHR12137:SF54">
    <property type="entry name" value="CARBOHYDRATE SULFOTRANSFERASE"/>
    <property type="match status" value="1"/>
</dbReference>
<dbReference type="Proteomes" id="UP000821866">
    <property type="component" value="Chromosome 11"/>
</dbReference>
<dbReference type="GO" id="GO:0000139">
    <property type="term" value="C:Golgi membrane"/>
    <property type="evidence" value="ECO:0007669"/>
    <property type="project" value="UniProtKB-SubCell"/>
</dbReference>
<evidence type="ECO:0000313" key="11">
    <source>
        <dbReference type="Proteomes" id="UP000821866"/>
    </source>
</evidence>
<evidence type="ECO:0000256" key="4">
    <source>
        <dbReference type="ARBA" id="ARBA00022692"/>
    </source>
</evidence>
<dbReference type="EC" id="2.8.2.-" evidence="9"/>
<dbReference type="Pfam" id="PF03567">
    <property type="entry name" value="Sulfotransfer_2"/>
    <property type="match status" value="1"/>
</dbReference>
<dbReference type="GO" id="GO:0008146">
    <property type="term" value="F:sulfotransferase activity"/>
    <property type="evidence" value="ECO:0007669"/>
    <property type="project" value="InterPro"/>
</dbReference>
<evidence type="ECO:0000256" key="9">
    <source>
        <dbReference type="RuleBase" id="RU364020"/>
    </source>
</evidence>
<evidence type="ECO:0000256" key="6">
    <source>
        <dbReference type="ARBA" id="ARBA00023034"/>
    </source>
</evidence>
<comment type="caution">
    <text evidence="10">The sequence shown here is derived from an EMBL/GenBank/DDBJ whole genome shotgun (WGS) entry which is preliminary data.</text>
</comment>
<dbReference type="VEuPathDB" id="VectorBase:LOC119181891"/>
<reference evidence="10" key="1">
    <citation type="journal article" date="2020" name="Cell">
        <title>Large-Scale Comparative Analyses of Tick Genomes Elucidate Their Genetic Diversity and Vector Capacities.</title>
        <authorList>
            <consortium name="Tick Genome and Microbiome Consortium (TIGMIC)"/>
            <person name="Jia N."/>
            <person name="Wang J."/>
            <person name="Shi W."/>
            <person name="Du L."/>
            <person name="Sun Y."/>
            <person name="Zhan W."/>
            <person name="Jiang J.F."/>
            <person name="Wang Q."/>
            <person name="Zhang B."/>
            <person name="Ji P."/>
            <person name="Bell-Sakyi L."/>
            <person name="Cui X.M."/>
            <person name="Yuan T.T."/>
            <person name="Jiang B.G."/>
            <person name="Yang W.F."/>
            <person name="Lam T.T."/>
            <person name="Chang Q.C."/>
            <person name="Ding S.J."/>
            <person name="Wang X.J."/>
            <person name="Zhu J.G."/>
            <person name="Ruan X.D."/>
            <person name="Zhao L."/>
            <person name="Wei J.T."/>
            <person name="Ye R.Z."/>
            <person name="Que T.C."/>
            <person name="Du C.H."/>
            <person name="Zhou Y.H."/>
            <person name="Cheng J.X."/>
            <person name="Dai P.F."/>
            <person name="Guo W.B."/>
            <person name="Han X.H."/>
            <person name="Huang E.J."/>
            <person name="Li L.F."/>
            <person name="Wei W."/>
            <person name="Gao Y.C."/>
            <person name="Liu J.Z."/>
            <person name="Shao H.Z."/>
            <person name="Wang X."/>
            <person name="Wang C.C."/>
            <person name="Yang T.C."/>
            <person name="Huo Q.B."/>
            <person name="Li W."/>
            <person name="Chen H.Y."/>
            <person name="Chen S.E."/>
            <person name="Zhou L.G."/>
            <person name="Ni X.B."/>
            <person name="Tian J.H."/>
            <person name="Sheng Y."/>
            <person name="Liu T."/>
            <person name="Pan Y.S."/>
            <person name="Xia L.Y."/>
            <person name="Li J."/>
            <person name="Zhao F."/>
            <person name="Cao W.C."/>
        </authorList>
    </citation>
    <scope>NUCLEOTIDE SEQUENCE</scope>
    <source>
        <strain evidence="10">Rmic-2018</strain>
    </source>
</reference>
<name>A0A9J6ELT1_RHIMP</name>
<evidence type="ECO:0000256" key="1">
    <source>
        <dbReference type="ARBA" id="ARBA00004323"/>
    </source>
</evidence>
<evidence type="ECO:0000256" key="7">
    <source>
        <dbReference type="ARBA" id="ARBA00023136"/>
    </source>
</evidence>
<keyword evidence="11" id="KW-1185">Reference proteome</keyword>
<comment type="subcellular location">
    <subcellularLocation>
        <location evidence="1 9">Golgi apparatus membrane</location>
        <topology evidence="1 9">Single-pass type II membrane protein</topology>
    </subcellularLocation>
</comment>
<dbReference type="SUPFAM" id="SSF52540">
    <property type="entry name" value="P-loop containing nucleoside triphosphate hydrolases"/>
    <property type="match status" value="1"/>
</dbReference>
<dbReference type="AlphaFoldDB" id="A0A9J6ELT1"/>
<comment type="similarity">
    <text evidence="2 9">Belongs to the sulfotransferase 2 family.</text>
</comment>
<evidence type="ECO:0000256" key="3">
    <source>
        <dbReference type="ARBA" id="ARBA00022679"/>
    </source>
</evidence>
<dbReference type="PANTHER" id="PTHR12137">
    <property type="entry name" value="CARBOHYDRATE SULFOTRANSFERASE"/>
    <property type="match status" value="1"/>
</dbReference>
<dbReference type="InterPro" id="IPR027417">
    <property type="entry name" value="P-loop_NTPase"/>
</dbReference>
<dbReference type="OrthoDB" id="2019940at2759"/>